<reference evidence="1 2" key="1">
    <citation type="journal article" date="2015" name="Proc. Natl. Acad. Sci. U.S.A.">
        <title>The resurrection genome of Boea hygrometrica: A blueprint for survival of dehydration.</title>
        <authorList>
            <person name="Xiao L."/>
            <person name="Yang G."/>
            <person name="Zhang L."/>
            <person name="Yang X."/>
            <person name="Zhao S."/>
            <person name="Ji Z."/>
            <person name="Zhou Q."/>
            <person name="Hu M."/>
            <person name="Wang Y."/>
            <person name="Chen M."/>
            <person name="Xu Y."/>
            <person name="Jin H."/>
            <person name="Xiao X."/>
            <person name="Hu G."/>
            <person name="Bao F."/>
            <person name="Hu Y."/>
            <person name="Wan P."/>
            <person name="Li L."/>
            <person name="Deng X."/>
            <person name="Kuang T."/>
            <person name="Xiang C."/>
            <person name="Zhu J.K."/>
            <person name="Oliver M.J."/>
            <person name="He Y."/>
        </authorList>
    </citation>
    <scope>NUCLEOTIDE SEQUENCE [LARGE SCALE GENOMIC DNA]</scope>
    <source>
        <strain evidence="2">cv. XS01</strain>
    </source>
</reference>
<dbReference type="AlphaFoldDB" id="A0A2Z7C3Z3"/>
<evidence type="ECO:0000313" key="1">
    <source>
        <dbReference type="EMBL" id="KZV41572.1"/>
    </source>
</evidence>
<gene>
    <name evidence="1" type="ORF">F511_32631</name>
</gene>
<proteinExistence type="predicted"/>
<evidence type="ECO:0000313" key="2">
    <source>
        <dbReference type="Proteomes" id="UP000250235"/>
    </source>
</evidence>
<sequence>MASSFITNALKVNFDSVLGIQDNEGMVNTYIATNKTIDARGESDEPKLAKVAIVKKKSVSKKKSSLIADKDADDAHVEVVAEKVVSKKQQAAVSEATVVKKKRTTSGKAVSKERKLRMTAGSDDEIVEKESAVETVVAKQKGTTSVDDVDTIIEEVIAATAQLETYVVESDDITDEISERSTAVTDEESMSIEDILKQIPGDAMLPYVLAAEPTKIKFELGIQITGVTEVD</sequence>
<dbReference type="EMBL" id="KQ999420">
    <property type="protein sequence ID" value="KZV41572.1"/>
    <property type="molecule type" value="Genomic_DNA"/>
</dbReference>
<organism evidence="1 2">
    <name type="scientific">Dorcoceras hygrometricum</name>
    <dbReference type="NCBI Taxonomy" id="472368"/>
    <lineage>
        <taxon>Eukaryota</taxon>
        <taxon>Viridiplantae</taxon>
        <taxon>Streptophyta</taxon>
        <taxon>Embryophyta</taxon>
        <taxon>Tracheophyta</taxon>
        <taxon>Spermatophyta</taxon>
        <taxon>Magnoliopsida</taxon>
        <taxon>eudicotyledons</taxon>
        <taxon>Gunneridae</taxon>
        <taxon>Pentapetalae</taxon>
        <taxon>asterids</taxon>
        <taxon>lamiids</taxon>
        <taxon>Lamiales</taxon>
        <taxon>Gesneriaceae</taxon>
        <taxon>Didymocarpoideae</taxon>
        <taxon>Trichosporeae</taxon>
        <taxon>Loxocarpinae</taxon>
        <taxon>Dorcoceras</taxon>
    </lineage>
</organism>
<protein>
    <submittedName>
        <fullName evidence="1">Uncharacterized protein</fullName>
    </submittedName>
</protein>
<accession>A0A2Z7C3Z3</accession>
<keyword evidence="2" id="KW-1185">Reference proteome</keyword>
<name>A0A2Z7C3Z3_9LAMI</name>
<dbReference type="Proteomes" id="UP000250235">
    <property type="component" value="Unassembled WGS sequence"/>
</dbReference>